<dbReference type="Proteomes" id="UP001500466">
    <property type="component" value="Unassembled WGS sequence"/>
</dbReference>
<accession>A0ABP9HYX1</accession>
<evidence type="ECO:0000256" key="1">
    <source>
        <dbReference type="SAM" id="SignalP"/>
    </source>
</evidence>
<dbReference type="RefSeq" id="WP_345678801.1">
    <property type="nucleotide sequence ID" value="NZ_BAABHS010000024.1"/>
</dbReference>
<reference evidence="3" key="1">
    <citation type="journal article" date="2019" name="Int. J. Syst. Evol. Microbiol.">
        <title>The Global Catalogue of Microorganisms (GCM) 10K type strain sequencing project: providing services to taxonomists for standard genome sequencing and annotation.</title>
        <authorList>
            <consortium name="The Broad Institute Genomics Platform"/>
            <consortium name="The Broad Institute Genome Sequencing Center for Infectious Disease"/>
            <person name="Wu L."/>
            <person name="Ma J."/>
        </authorList>
    </citation>
    <scope>NUCLEOTIDE SEQUENCE [LARGE SCALE GENOMIC DNA]</scope>
    <source>
        <strain evidence="3">JCM 17986</strain>
    </source>
</reference>
<dbReference type="EMBL" id="BAABHS010000024">
    <property type="protein sequence ID" value="GAA4982072.1"/>
    <property type="molecule type" value="Genomic_DNA"/>
</dbReference>
<evidence type="ECO:0008006" key="4">
    <source>
        <dbReference type="Google" id="ProtNLM"/>
    </source>
</evidence>
<proteinExistence type="predicted"/>
<evidence type="ECO:0000313" key="3">
    <source>
        <dbReference type="Proteomes" id="UP001500466"/>
    </source>
</evidence>
<sequence>MPTYLRRSIAAAAASIALVVTLPHAASAATGEFRYTYYDDFGNRAAGVLVDPDSRGCVTLPEVADPDTTEPAFAPQNFTDSTVTMFTGPDCDGDYYSLRPGGRASDRLKLRSAVFS</sequence>
<comment type="caution">
    <text evidence="2">The sequence shown here is derived from an EMBL/GenBank/DDBJ whole genome shotgun (WGS) entry which is preliminary data.</text>
</comment>
<organism evidence="2 3">
    <name type="scientific">Yinghuangia aomiensis</name>
    <dbReference type="NCBI Taxonomy" id="676205"/>
    <lineage>
        <taxon>Bacteria</taxon>
        <taxon>Bacillati</taxon>
        <taxon>Actinomycetota</taxon>
        <taxon>Actinomycetes</taxon>
        <taxon>Kitasatosporales</taxon>
        <taxon>Streptomycetaceae</taxon>
        <taxon>Yinghuangia</taxon>
    </lineage>
</organism>
<feature type="chain" id="PRO_5046420674" description="Secreted protein" evidence="1">
    <location>
        <begin position="29"/>
        <end position="116"/>
    </location>
</feature>
<keyword evidence="3" id="KW-1185">Reference proteome</keyword>
<name>A0ABP9HYX1_9ACTN</name>
<evidence type="ECO:0000313" key="2">
    <source>
        <dbReference type="EMBL" id="GAA4982072.1"/>
    </source>
</evidence>
<keyword evidence="1" id="KW-0732">Signal</keyword>
<gene>
    <name evidence="2" type="ORF">GCM10023205_59310</name>
</gene>
<protein>
    <recommendedName>
        <fullName evidence="4">Secreted protein</fullName>
    </recommendedName>
</protein>
<feature type="signal peptide" evidence="1">
    <location>
        <begin position="1"/>
        <end position="28"/>
    </location>
</feature>